<accession>A0A537IKF8</accession>
<feature type="binding site" evidence="2">
    <location>
        <begin position="18"/>
        <end position="25"/>
    </location>
    <ligand>
        <name>substrate</name>
    </ligand>
</feature>
<dbReference type="GO" id="GO:0005737">
    <property type="term" value="C:cytoplasm"/>
    <property type="evidence" value="ECO:0007669"/>
    <property type="project" value="TreeGrafter"/>
</dbReference>
<dbReference type="Proteomes" id="UP000318834">
    <property type="component" value="Unassembled WGS sequence"/>
</dbReference>
<dbReference type="PANTHER" id="PTHR48100">
    <property type="entry name" value="BROAD-SPECIFICITY PHOSPHATASE YOR283W-RELATED"/>
    <property type="match status" value="1"/>
</dbReference>
<reference evidence="3 4" key="1">
    <citation type="journal article" date="2019" name="Nat. Microbiol.">
        <title>Mediterranean grassland soil C-N compound turnover is dependent on rainfall and depth, and is mediated by genomically divergent microorganisms.</title>
        <authorList>
            <person name="Diamond S."/>
            <person name="Andeer P.F."/>
            <person name="Li Z."/>
            <person name="Crits-Christoph A."/>
            <person name="Burstein D."/>
            <person name="Anantharaman K."/>
            <person name="Lane K.R."/>
            <person name="Thomas B.C."/>
            <person name="Pan C."/>
            <person name="Northen T.R."/>
            <person name="Banfield J.F."/>
        </authorList>
    </citation>
    <scope>NUCLEOTIDE SEQUENCE [LARGE SCALE GENOMIC DNA]</scope>
    <source>
        <strain evidence="3">NP_8</strain>
    </source>
</reference>
<gene>
    <name evidence="3" type="ORF">E6H05_12020</name>
</gene>
<dbReference type="EMBL" id="VBAP01000100">
    <property type="protein sequence ID" value="TMI71788.1"/>
    <property type="molecule type" value="Genomic_DNA"/>
</dbReference>
<dbReference type="InterPro" id="IPR013078">
    <property type="entry name" value="His_Pase_superF_clade-1"/>
</dbReference>
<name>A0A537IKF8_9BACT</name>
<evidence type="ECO:0000256" key="2">
    <source>
        <dbReference type="PIRSR" id="PIRSR613078-2"/>
    </source>
</evidence>
<comment type="caution">
    <text evidence="3">The sequence shown here is derived from an EMBL/GenBank/DDBJ whole genome shotgun (WGS) entry which is preliminary data.</text>
</comment>
<evidence type="ECO:0000313" key="3">
    <source>
        <dbReference type="EMBL" id="TMI71788.1"/>
    </source>
</evidence>
<dbReference type="Pfam" id="PF00300">
    <property type="entry name" value="His_Phos_1"/>
    <property type="match status" value="1"/>
</dbReference>
<dbReference type="GO" id="GO:0016791">
    <property type="term" value="F:phosphatase activity"/>
    <property type="evidence" value="ECO:0007669"/>
    <property type="project" value="TreeGrafter"/>
</dbReference>
<dbReference type="InterPro" id="IPR029033">
    <property type="entry name" value="His_PPase_superfam"/>
</dbReference>
<proteinExistence type="predicted"/>
<organism evidence="3 4">
    <name type="scientific">Candidatus Segetimicrobium genomatis</name>
    <dbReference type="NCBI Taxonomy" id="2569760"/>
    <lineage>
        <taxon>Bacteria</taxon>
        <taxon>Bacillati</taxon>
        <taxon>Candidatus Sysuimicrobiota</taxon>
        <taxon>Candidatus Sysuimicrobiia</taxon>
        <taxon>Candidatus Sysuimicrobiales</taxon>
        <taxon>Candidatus Segetimicrobiaceae</taxon>
        <taxon>Candidatus Segetimicrobium</taxon>
    </lineage>
</organism>
<dbReference type="SMART" id="SM00855">
    <property type="entry name" value="PGAM"/>
    <property type="match status" value="1"/>
</dbReference>
<dbReference type="AlphaFoldDB" id="A0A537IKF8"/>
<evidence type="ECO:0000313" key="4">
    <source>
        <dbReference type="Proteomes" id="UP000318834"/>
    </source>
</evidence>
<protein>
    <submittedName>
        <fullName evidence="3">Histidine phosphatase family protein</fullName>
    </submittedName>
</protein>
<dbReference type="PANTHER" id="PTHR48100:SF59">
    <property type="entry name" value="ADENOSYLCOBALAMIN_ALPHA-RIBAZOLE PHOSPHATASE"/>
    <property type="match status" value="1"/>
</dbReference>
<dbReference type="SUPFAM" id="SSF53254">
    <property type="entry name" value="Phosphoglycerate mutase-like"/>
    <property type="match status" value="1"/>
</dbReference>
<dbReference type="InterPro" id="IPR050275">
    <property type="entry name" value="PGM_Phosphatase"/>
</dbReference>
<dbReference type="CDD" id="cd07067">
    <property type="entry name" value="HP_PGM_like"/>
    <property type="match status" value="1"/>
</dbReference>
<feature type="active site" description="Tele-phosphohistidine intermediate" evidence="1">
    <location>
        <position position="19"/>
    </location>
</feature>
<feature type="active site" description="Proton donor/acceptor" evidence="1">
    <location>
        <position position="93"/>
    </location>
</feature>
<feature type="binding site" evidence="2">
    <location>
        <position position="69"/>
    </location>
    <ligand>
        <name>substrate</name>
    </ligand>
</feature>
<evidence type="ECO:0000256" key="1">
    <source>
        <dbReference type="PIRSR" id="PIRSR613078-1"/>
    </source>
</evidence>
<sequence>MIEVPTLAQAETLLLTLRHGVTELNRDKRVSGQALDVPLLPEGIRQAEEARDRFAGTPLDVVISSPLARAIQTAEIVTGFPPNAMEIDPLATERSFGRMEGLTRAEVESRFPEVRYLQIGHVGYSLNPPDGEPFPALHDRTRRFLQRLLERHRGRRILLSSHQTFLQQLHGVLRGLDPFEALHDDILNLELNVFHLNPQGQPVSHRREQLALGAVRYPSF</sequence>
<dbReference type="Gene3D" id="3.40.50.1240">
    <property type="entry name" value="Phosphoglycerate mutase-like"/>
    <property type="match status" value="1"/>
</dbReference>